<proteinExistence type="predicted"/>
<sequence>DFPTKQYSYMPLLVSKGSLAFDRNVPHDRSRLTNQAKFWLDEDIYRMKGLLSID</sequence>
<protein>
    <submittedName>
        <fullName evidence="1">Uncharacterized protein</fullName>
    </submittedName>
</protein>
<dbReference type="EMBL" id="BKCJ010449481">
    <property type="protein sequence ID" value="GFA58193.1"/>
    <property type="molecule type" value="Genomic_DNA"/>
</dbReference>
<comment type="caution">
    <text evidence="1">The sequence shown here is derived from an EMBL/GenBank/DDBJ whole genome shotgun (WGS) entry which is preliminary data.</text>
</comment>
<reference evidence="1" key="1">
    <citation type="journal article" date="2019" name="Sci. Rep.">
        <title>Draft genome of Tanacetum cinerariifolium, the natural source of mosquito coil.</title>
        <authorList>
            <person name="Yamashiro T."/>
            <person name="Shiraishi A."/>
            <person name="Satake H."/>
            <person name="Nakayama K."/>
        </authorList>
    </citation>
    <scope>NUCLEOTIDE SEQUENCE</scope>
</reference>
<name>A0A699JUC9_TANCI</name>
<accession>A0A699JUC9</accession>
<feature type="non-terminal residue" evidence="1">
    <location>
        <position position="1"/>
    </location>
</feature>
<organism evidence="1">
    <name type="scientific">Tanacetum cinerariifolium</name>
    <name type="common">Dalmatian daisy</name>
    <name type="synonym">Chrysanthemum cinerariifolium</name>
    <dbReference type="NCBI Taxonomy" id="118510"/>
    <lineage>
        <taxon>Eukaryota</taxon>
        <taxon>Viridiplantae</taxon>
        <taxon>Streptophyta</taxon>
        <taxon>Embryophyta</taxon>
        <taxon>Tracheophyta</taxon>
        <taxon>Spermatophyta</taxon>
        <taxon>Magnoliopsida</taxon>
        <taxon>eudicotyledons</taxon>
        <taxon>Gunneridae</taxon>
        <taxon>Pentapetalae</taxon>
        <taxon>asterids</taxon>
        <taxon>campanulids</taxon>
        <taxon>Asterales</taxon>
        <taxon>Asteraceae</taxon>
        <taxon>Asteroideae</taxon>
        <taxon>Anthemideae</taxon>
        <taxon>Anthemidinae</taxon>
        <taxon>Tanacetum</taxon>
    </lineage>
</organism>
<dbReference type="AlphaFoldDB" id="A0A699JUC9"/>
<gene>
    <name evidence="1" type="ORF">Tci_630165</name>
</gene>
<evidence type="ECO:0000313" key="1">
    <source>
        <dbReference type="EMBL" id="GFA58193.1"/>
    </source>
</evidence>